<name>A0ACC2PLK2_9HYME</name>
<gene>
    <name evidence="1" type="ORF">QAD02_020109</name>
</gene>
<dbReference type="EMBL" id="CM056741">
    <property type="protein sequence ID" value="KAJ8684317.1"/>
    <property type="molecule type" value="Genomic_DNA"/>
</dbReference>
<protein>
    <submittedName>
        <fullName evidence="1">Uncharacterized protein</fullName>
    </submittedName>
</protein>
<keyword evidence="2" id="KW-1185">Reference proteome</keyword>
<proteinExistence type="predicted"/>
<accession>A0ACC2PLK2</accession>
<comment type="caution">
    <text evidence="1">The sequence shown here is derived from an EMBL/GenBank/DDBJ whole genome shotgun (WGS) entry which is preliminary data.</text>
</comment>
<dbReference type="Proteomes" id="UP001239111">
    <property type="component" value="Chromosome 1"/>
</dbReference>
<organism evidence="1 2">
    <name type="scientific">Eretmocerus hayati</name>
    <dbReference type="NCBI Taxonomy" id="131215"/>
    <lineage>
        <taxon>Eukaryota</taxon>
        <taxon>Metazoa</taxon>
        <taxon>Ecdysozoa</taxon>
        <taxon>Arthropoda</taxon>
        <taxon>Hexapoda</taxon>
        <taxon>Insecta</taxon>
        <taxon>Pterygota</taxon>
        <taxon>Neoptera</taxon>
        <taxon>Endopterygota</taxon>
        <taxon>Hymenoptera</taxon>
        <taxon>Apocrita</taxon>
        <taxon>Proctotrupomorpha</taxon>
        <taxon>Chalcidoidea</taxon>
        <taxon>Aphelinidae</taxon>
        <taxon>Aphelininae</taxon>
        <taxon>Eretmocerus</taxon>
    </lineage>
</organism>
<reference evidence="1" key="1">
    <citation type="submission" date="2023-04" db="EMBL/GenBank/DDBJ databases">
        <title>A chromosome-level genome assembly of the parasitoid wasp Eretmocerus hayati.</title>
        <authorList>
            <person name="Zhong Y."/>
            <person name="Liu S."/>
            <person name="Liu Y."/>
        </authorList>
    </citation>
    <scope>NUCLEOTIDE SEQUENCE</scope>
    <source>
        <strain evidence="1">ZJU_SS_LIU_2023</strain>
    </source>
</reference>
<evidence type="ECO:0000313" key="1">
    <source>
        <dbReference type="EMBL" id="KAJ8684317.1"/>
    </source>
</evidence>
<evidence type="ECO:0000313" key="2">
    <source>
        <dbReference type="Proteomes" id="UP001239111"/>
    </source>
</evidence>
<sequence length="115" mass="13165">MDQALAPIESYFEEPQKKLSLSFWEFSDLVRGDLKSMEGSELAETYPDFEEIIEEVYVSVNEPTIKSKLTRMKNKIKSIETDSEKMAVTEYEIDTDLESDKNISSSRDGGSNHRS</sequence>